<reference evidence="2 3" key="2">
    <citation type="journal article" date="2013" name="Genome Biol. Evol.">
        <title>Genome sequencing of Giardia lamblia genotypes A2 and B isolates (DH and GS) and comparative analysis with the genomes of genotypes A1 and E (WB and Pig).</title>
        <authorList>
            <person name="Adam R.D."/>
            <person name="Dahlstrom E.W."/>
            <person name="Martens C.A."/>
            <person name="Bruno D.P."/>
            <person name="Barbian K.D."/>
            <person name="Ricklefs S.M."/>
            <person name="Hernandez M.M."/>
            <person name="Narla N.P."/>
            <person name="Patel R.B."/>
            <person name="Porcella S.F."/>
            <person name="Nash T.E."/>
        </authorList>
    </citation>
    <scope>NUCLEOTIDE SEQUENCE [LARGE SCALE GENOMIC DNA]</scope>
    <source>
        <strain evidence="2 3">DH</strain>
    </source>
</reference>
<sequence length="1182" mass="132210">MLLSYFLMNNLTNEDIKAFANKPLTDLVALAGSYYMDGNDEEVVVCFNHLAKRLELEEKYTRALDYALADAHLSATISDYASSAISLSQVANLLNAQDDATDRCTLPAYYTSVMSMKHLMGLHYLSLDDSVPPVVSEDTLERFLLYKKINLNSISQNVDYSFSIHAILARFVLDGHDTCIRHIYHNLKSSLLYFDAIIKASKRTAGLLESNNVLLNAAVTHVRLLIMRYRDSEEFIKNAKMISVKLLDRDLRPSYHMAVCTHACMHYSSRLFWKGLLQGSITFPAAKERVPLSVILSKLNHSASDTQGESSIFRKLDIIFADLLSSLQISNCSAIVRDNAILEFVELLGKYPLLTHSFVPFVEDKLRVLDHDAVDEAQEAFSSALKRYRYFSESIVRMDQSIVADFSDLVEITEADSARECIALIPGLTVFSTASPGVVAIIYNFLQSIHALKEGLYFSVKPEGSEVHSSSRELSGIIAYTDSLKSLFSTSIDGTFFDKTLFHFAWFLLKDYDANVEERVVKVMPPELTLLFLETIVLAGQYVFVILQELEGSTVTDTLQTLCEKVVFAMDNSIDLLSLSTTTHKVLLSVLLNLLDSDNFQSGSEDVFGITSATYVLICDVLSYKEPISNYGRFLRTVLHSFYTTPSIATAAKESCNWQRELLDLLQSLYNMGTMYCLDVRFEQILSRENGSASTADVSFGQIQALLIKMTNDYGISCSLLATRELFSYRQEFDLDRWMVKRRIVKHPRPHRTRELFLDKHPYIQSTIRMLDTNSAYGGRNSIFRSKVQARPFTEKEKESKTPDSSDSQEPASHPTEDHSGSFKEDISIADSNDNSNDKVIEPEIKTIPVKMDAAELFAPPREEQTMQTIFLNVYSNYGLRPRDLVTMSVLPGERLVALDSSRIMKYVPDSDNFAFICYLVKQLLTAEDITASALSGGRVCETVRLSLGQVDASEAQMHELLNFLLLRGSKLSLHLANSSAPCALFTTLTQMILNPSHCKNMGHGLFAEGTELCIKESRVPLSLLFVFLIGVGSLCRRTEVSISRCTSVPDSKGVLSGEIRTAHALPEGATLSFLDLTGTDLRDVNFCTIRSTLAIEKLYLNGAVFSPTLFSALIACSINVAEIHMKSISLDCFKIASRINYEDIPGLKTIEVSSVDREGSLPYRPVFETFKSFGIEVRLSD</sequence>
<dbReference type="VEuPathDB" id="GiardiaDB:DHA2_153595"/>
<evidence type="ECO:0000313" key="3">
    <source>
        <dbReference type="Proteomes" id="UP000018320"/>
    </source>
</evidence>
<organism evidence="2 3">
    <name type="scientific">Giardia intestinalis</name>
    <name type="common">Giardia lamblia</name>
    <dbReference type="NCBI Taxonomy" id="5741"/>
    <lineage>
        <taxon>Eukaryota</taxon>
        <taxon>Metamonada</taxon>
        <taxon>Diplomonadida</taxon>
        <taxon>Hexamitidae</taxon>
        <taxon>Giardiinae</taxon>
        <taxon>Giardia</taxon>
    </lineage>
</organism>
<evidence type="ECO:0000256" key="1">
    <source>
        <dbReference type="SAM" id="MobiDB-lite"/>
    </source>
</evidence>
<feature type="compositionally biased region" description="Basic and acidic residues" evidence="1">
    <location>
        <begin position="793"/>
        <end position="804"/>
    </location>
</feature>
<reference evidence="3" key="1">
    <citation type="submission" date="2012-02" db="EMBL/GenBank/DDBJ databases">
        <title>Genome sequencing of Giardia lamblia Genotypes A2 and B isolates (DH and GS) and comparative analysis with the genomes of Genotypes A1 and E (WB and Pig).</title>
        <authorList>
            <person name="Adam R."/>
            <person name="Dahlstrom E."/>
            <person name="Martens C."/>
            <person name="Bruno D."/>
            <person name="Barbian K."/>
            <person name="Porcella S.F."/>
            <person name="Nash T."/>
        </authorList>
    </citation>
    <scope>NUCLEOTIDE SEQUENCE</scope>
    <source>
        <strain evidence="3">DH</strain>
    </source>
</reference>
<proteinExistence type="predicted"/>
<dbReference type="VEuPathDB" id="GiardiaDB:GL50803_0015016"/>
<dbReference type="AlphaFoldDB" id="V6T9R0"/>
<evidence type="ECO:0000313" key="2">
    <source>
        <dbReference type="EMBL" id="ESU35606.1"/>
    </source>
</evidence>
<dbReference type="Proteomes" id="UP000018320">
    <property type="component" value="Unassembled WGS sequence"/>
</dbReference>
<protein>
    <submittedName>
        <fullName evidence="2">Uncharacterized protein</fullName>
    </submittedName>
</protein>
<accession>V6T9R0</accession>
<name>V6T9R0_GIAIN</name>
<gene>
    <name evidence="2" type="ORF">DHA2_153595</name>
</gene>
<feature type="compositionally biased region" description="Basic and acidic residues" evidence="1">
    <location>
        <begin position="815"/>
        <end position="827"/>
    </location>
</feature>
<dbReference type="EMBL" id="AHGT01000075">
    <property type="protein sequence ID" value="ESU35606.1"/>
    <property type="molecule type" value="Genomic_DNA"/>
</dbReference>
<dbReference type="VEuPathDB" id="GiardiaDB:QR46_3324"/>
<comment type="caution">
    <text evidence="2">The sequence shown here is derived from an EMBL/GenBank/DDBJ whole genome shotgun (WGS) entry which is preliminary data.</text>
</comment>
<feature type="region of interest" description="Disordered" evidence="1">
    <location>
        <begin position="788"/>
        <end position="841"/>
    </location>
</feature>
<dbReference type="VEuPathDB" id="GiardiaDB:GL50581_772"/>